<feature type="repeat" description="PPR" evidence="3">
    <location>
        <begin position="114"/>
        <end position="148"/>
    </location>
</feature>
<evidence type="ECO:0000256" key="2">
    <source>
        <dbReference type="ARBA" id="ARBA00022737"/>
    </source>
</evidence>
<dbReference type="AlphaFoldDB" id="A0A830CE57"/>
<evidence type="ECO:0000256" key="1">
    <source>
        <dbReference type="ARBA" id="ARBA00007626"/>
    </source>
</evidence>
<reference evidence="4" key="1">
    <citation type="submission" date="2020-07" db="EMBL/GenBank/DDBJ databases">
        <title>Ethylene signaling mediates host invasion by parasitic plants.</title>
        <authorList>
            <person name="Yoshida S."/>
        </authorList>
    </citation>
    <scope>NUCLEOTIDE SEQUENCE</scope>
    <source>
        <strain evidence="4">Okayama</strain>
    </source>
</reference>
<evidence type="ECO:0000313" key="5">
    <source>
        <dbReference type="Proteomes" id="UP000653305"/>
    </source>
</evidence>
<dbReference type="PANTHER" id="PTHR47941">
    <property type="entry name" value="PENTATRICOPEPTIDE REPEAT-CONTAINING PROTEIN 3, MITOCHONDRIAL"/>
    <property type="match status" value="1"/>
</dbReference>
<dbReference type="Proteomes" id="UP000653305">
    <property type="component" value="Unassembled WGS sequence"/>
</dbReference>
<dbReference type="OrthoDB" id="185373at2759"/>
<protein>
    <submittedName>
        <fullName evidence="4">Pentatricopeptide repeat-containing protein at1g52640 mitochondrial</fullName>
    </submittedName>
</protein>
<dbReference type="NCBIfam" id="TIGR00756">
    <property type="entry name" value="PPR"/>
    <property type="match status" value="4"/>
</dbReference>
<keyword evidence="2" id="KW-0677">Repeat</keyword>
<dbReference type="Gene3D" id="1.25.40.10">
    <property type="entry name" value="Tetratricopeptide repeat domain"/>
    <property type="match status" value="2"/>
</dbReference>
<proteinExistence type="inferred from homology"/>
<gene>
    <name evidence="4" type="ORF">PHJA_001678100</name>
</gene>
<dbReference type="Pfam" id="PF13041">
    <property type="entry name" value="PPR_2"/>
    <property type="match status" value="3"/>
</dbReference>
<dbReference type="EMBL" id="BMAC01000382">
    <property type="protein sequence ID" value="GFP95338.1"/>
    <property type="molecule type" value="Genomic_DNA"/>
</dbReference>
<evidence type="ECO:0000256" key="3">
    <source>
        <dbReference type="PROSITE-ProRule" id="PRU00708"/>
    </source>
</evidence>
<organism evidence="4 5">
    <name type="scientific">Phtheirospermum japonicum</name>
    <dbReference type="NCBI Taxonomy" id="374723"/>
    <lineage>
        <taxon>Eukaryota</taxon>
        <taxon>Viridiplantae</taxon>
        <taxon>Streptophyta</taxon>
        <taxon>Embryophyta</taxon>
        <taxon>Tracheophyta</taxon>
        <taxon>Spermatophyta</taxon>
        <taxon>Magnoliopsida</taxon>
        <taxon>eudicotyledons</taxon>
        <taxon>Gunneridae</taxon>
        <taxon>Pentapetalae</taxon>
        <taxon>asterids</taxon>
        <taxon>lamiids</taxon>
        <taxon>Lamiales</taxon>
        <taxon>Orobanchaceae</taxon>
        <taxon>Orobanchaceae incertae sedis</taxon>
        <taxon>Phtheirospermum</taxon>
    </lineage>
</organism>
<dbReference type="InterPro" id="IPR011990">
    <property type="entry name" value="TPR-like_helical_dom_sf"/>
</dbReference>
<sequence>MVYLGIKPCVDDLNQLLFTLCKKKHVSHAQELFNRIKDNDLTPNVKNYSIMIKGWGGIGDSGQAPKVFDEMLERGHTTDLLTCNSILHSLCKGGKVDESYELFRGMRQKVLEPDSYSYSIFIHASCDANDIHTAFRVLDSMRRYNLVPNVFTYNCIIKKLYKNDKIDEAYQLLDKILERGVKPDTWSYNSILAFHCDHTEVTRELKLISSMDRDKCERDSHTYNMVLKMLIKIKWFKFDIRWRREGYTLRSRRILLWYTGFVSRGGN</sequence>
<feature type="repeat" description="PPR" evidence="3">
    <location>
        <begin position="44"/>
        <end position="78"/>
    </location>
</feature>
<accession>A0A830CE57</accession>
<feature type="repeat" description="PPR" evidence="3">
    <location>
        <begin position="79"/>
        <end position="113"/>
    </location>
</feature>
<dbReference type="PROSITE" id="PS51375">
    <property type="entry name" value="PPR"/>
    <property type="match status" value="4"/>
</dbReference>
<feature type="repeat" description="PPR" evidence="3">
    <location>
        <begin position="149"/>
        <end position="183"/>
    </location>
</feature>
<comment type="similarity">
    <text evidence="1">Belongs to the PPR family. P subfamily.</text>
</comment>
<evidence type="ECO:0000313" key="4">
    <source>
        <dbReference type="EMBL" id="GFP95338.1"/>
    </source>
</evidence>
<comment type="caution">
    <text evidence="4">The sequence shown here is derived from an EMBL/GenBank/DDBJ whole genome shotgun (WGS) entry which is preliminary data.</text>
</comment>
<dbReference type="InterPro" id="IPR002885">
    <property type="entry name" value="PPR_rpt"/>
</dbReference>
<name>A0A830CE57_9LAMI</name>
<keyword evidence="5" id="KW-1185">Reference proteome</keyword>